<protein>
    <submittedName>
        <fullName evidence="3">ArsR family transcriptional regulator</fullName>
    </submittedName>
</protein>
<dbReference type="InterPro" id="IPR001845">
    <property type="entry name" value="HTH_ArsR_DNA-bd_dom"/>
</dbReference>
<dbReference type="EMBL" id="CP121252">
    <property type="protein sequence ID" value="WFP16867.1"/>
    <property type="molecule type" value="Genomic_DNA"/>
</dbReference>
<dbReference type="Pfam" id="PF01022">
    <property type="entry name" value="HTH_5"/>
    <property type="match status" value="1"/>
</dbReference>
<keyword evidence="4" id="KW-1185">Reference proteome</keyword>
<name>A0ABY8H6U1_9MICC</name>
<evidence type="ECO:0000259" key="2">
    <source>
        <dbReference type="Pfam" id="PF01022"/>
    </source>
</evidence>
<sequence length="255" mass="28499">MPRRVDDFRGLTQHSRVRLLHAVQRGPGRQLKELAEAVGLRLSTTRDHLAVLEEEGLIVAEPIPIGRRGRPPMGFSPVRTAQQSATARRRVAEARHRGEQLRRLHPDLEAGPALDERAQHQLDTLYEHLDDAGLEPDMDSSALKVSLIPCLYEDMIDAERPAVCSVHAKLVRQQLEQVDGPVRLRRLRPFVGPRRCELILGLIDEAHDRSDSNDGVENDDSIDSIDGEHSDAELEQFALAARHAAYAREAADARV</sequence>
<dbReference type="Gene3D" id="1.10.10.10">
    <property type="entry name" value="Winged helix-like DNA-binding domain superfamily/Winged helix DNA-binding domain"/>
    <property type="match status" value="1"/>
</dbReference>
<evidence type="ECO:0000313" key="4">
    <source>
        <dbReference type="Proteomes" id="UP001219037"/>
    </source>
</evidence>
<feature type="region of interest" description="Disordered" evidence="1">
    <location>
        <begin position="92"/>
        <end position="112"/>
    </location>
</feature>
<dbReference type="SUPFAM" id="SSF46785">
    <property type="entry name" value="Winged helix' DNA-binding domain"/>
    <property type="match status" value="1"/>
</dbReference>
<evidence type="ECO:0000313" key="3">
    <source>
        <dbReference type="EMBL" id="WFP16867.1"/>
    </source>
</evidence>
<dbReference type="RefSeq" id="WP_278157984.1">
    <property type="nucleotide sequence ID" value="NZ_CP121252.1"/>
</dbReference>
<gene>
    <name evidence="3" type="ORF">P8192_01710</name>
</gene>
<dbReference type="InterPro" id="IPR011991">
    <property type="entry name" value="ArsR-like_HTH"/>
</dbReference>
<dbReference type="InterPro" id="IPR036388">
    <property type="entry name" value="WH-like_DNA-bd_sf"/>
</dbReference>
<reference evidence="3 4" key="1">
    <citation type="submission" date="2023-04" db="EMBL/GenBank/DDBJ databases">
        <title>Funneling lignin-derived compounds into biodiesel using alkali-halophilic Citricoccus sp. P2.</title>
        <authorList>
            <person name="Luo C.-B."/>
        </authorList>
    </citation>
    <scope>NUCLEOTIDE SEQUENCE [LARGE SCALE GENOMIC DNA]</scope>
    <source>
        <strain evidence="3 4">P2</strain>
    </source>
</reference>
<accession>A0ABY8H6U1</accession>
<evidence type="ECO:0000256" key="1">
    <source>
        <dbReference type="SAM" id="MobiDB-lite"/>
    </source>
</evidence>
<proteinExistence type="predicted"/>
<dbReference type="Proteomes" id="UP001219037">
    <property type="component" value="Chromosome"/>
</dbReference>
<dbReference type="CDD" id="cd00090">
    <property type="entry name" value="HTH_ARSR"/>
    <property type="match status" value="1"/>
</dbReference>
<feature type="domain" description="HTH arsR-type" evidence="2">
    <location>
        <begin position="15"/>
        <end position="58"/>
    </location>
</feature>
<dbReference type="InterPro" id="IPR036390">
    <property type="entry name" value="WH_DNA-bd_sf"/>
</dbReference>
<organism evidence="3 4">
    <name type="scientific">Citricoccus muralis</name>
    <dbReference type="NCBI Taxonomy" id="169134"/>
    <lineage>
        <taxon>Bacteria</taxon>
        <taxon>Bacillati</taxon>
        <taxon>Actinomycetota</taxon>
        <taxon>Actinomycetes</taxon>
        <taxon>Micrococcales</taxon>
        <taxon>Micrococcaceae</taxon>
        <taxon>Citricoccus</taxon>
    </lineage>
</organism>